<feature type="region of interest" description="Disordered" evidence="1">
    <location>
        <begin position="9"/>
        <end position="48"/>
    </location>
</feature>
<dbReference type="Proteomes" id="UP000039324">
    <property type="component" value="Unassembled WGS sequence"/>
</dbReference>
<evidence type="ECO:0000256" key="1">
    <source>
        <dbReference type="SAM" id="MobiDB-lite"/>
    </source>
</evidence>
<dbReference type="EMBL" id="CDSF01000079">
    <property type="protein sequence ID" value="CEO97510.1"/>
    <property type="molecule type" value="Genomic_DNA"/>
</dbReference>
<name>A0A0G4IQK0_PLABS</name>
<proteinExistence type="predicted"/>
<keyword evidence="3" id="KW-1185">Reference proteome</keyword>
<feature type="non-terminal residue" evidence="2">
    <location>
        <position position="1"/>
    </location>
</feature>
<organism evidence="2 3">
    <name type="scientific">Plasmodiophora brassicae</name>
    <name type="common">Clubroot disease agent</name>
    <dbReference type="NCBI Taxonomy" id="37360"/>
    <lineage>
        <taxon>Eukaryota</taxon>
        <taxon>Sar</taxon>
        <taxon>Rhizaria</taxon>
        <taxon>Endomyxa</taxon>
        <taxon>Phytomyxea</taxon>
        <taxon>Plasmodiophorida</taxon>
        <taxon>Plasmodiophoridae</taxon>
        <taxon>Plasmodiophora</taxon>
    </lineage>
</organism>
<evidence type="ECO:0000313" key="3">
    <source>
        <dbReference type="Proteomes" id="UP000039324"/>
    </source>
</evidence>
<feature type="compositionally biased region" description="Low complexity" evidence="1">
    <location>
        <begin position="16"/>
        <end position="27"/>
    </location>
</feature>
<gene>
    <name evidence="2" type="ORF">PBRA_000855</name>
</gene>
<accession>A0A0G4IQK0</accession>
<evidence type="ECO:0000313" key="2">
    <source>
        <dbReference type="EMBL" id="CEO97510.1"/>
    </source>
</evidence>
<protein>
    <submittedName>
        <fullName evidence="2">Uncharacterized protein</fullName>
    </submittedName>
</protein>
<dbReference type="AlphaFoldDB" id="A0A0G4IQK0"/>
<reference evidence="2 3" key="1">
    <citation type="submission" date="2015-02" db="EMBL/GenBank/DDBJ databases">
        <authorList>
            <person name="Chooi Y.-H."/>
        </authorList>
    </citation>
    <scope>NUCLEOTIDE SEQUENCE [LARGE SCALE GENOMIC DNA]</scope>
    <source>
        <strain evidence="2">E3</strain>
    </source>
</reference>
<sequence>LRSWRWPARALSPASTRTTVTTPTNRTMAASPWTRQRRRSGASTIATTPSASSARRISARRHTTALIATHWMCPARLRAEVCHRTIAFVPRLFHNQPDRDDGMVPRQLPQHPAVLPVGPVLPGMRSSWVHAEVVPGPILRRVRVQLVRRLANSGVRCQRINI</sequence>